<feature type="transmembrane region" description="Helical" evidence="1">
    <location>
        <begin position="156"/>
        <end position="174"/>
    </location>
</feature>
<evidence type="ECO:0000313" key="2">
    <source>
        <dbReference type="EMBL" id="GII50735.1"/>
    </source>
</evidence>
<accession>A0A8J3XS15</accession>
<comment type="caution">
    <text evidence="2">The sequence shown here is derived from an EMBL/GenBank/DDBJ whole genome shotgun (WGS) entry which is preliminary data.</text>
</comment>
<dbReference type="EMBL" id="BOOQ01000055">
    <property type="protein sequence ID" value="GII50735.1"/>
    <property type="molecule type" value="Genomic_DNA"/>
</dbReference>
<feature type="transmembrane region" description="Helical" evidence="1">
    <location>
        <begin position="257"/>
        <end position="276"/>
    </location>
</feature>
<reference evidence="2" key="1">
    <citation type="submission" date="2021-01" db="EMBL/GenBank/DDBJ databases">
        <title>Whole genome shotgun sequence of Planotetraspora silvatica NBRC 100141.</title>
        <authorList>
            <person name="Komaki H."/>
            <person name="Tamura T."/>
        </authorList>
    </citation>
    <scope>NUCLEOTIDE SEQUENCE</scope>
    <source>
        <strain evidence="2">NBRC 100141</strain>
    </source>
</reference>
<keyword evidence="3" id="KW-1185">Reference proteome</keyword>
<feature type="transmembrane region" description="Helical" evidence="1">
    <location>
        <begin position="74"/>
        <end position="96"/>
    </location>
</feature>
<organism evidence="2 3">
    <name type="scientific">Planotetraspora silvatica</name>
    <dbReference type="NCBI Taxonomy" id="234614"/>
    <lineage>
        <taxon>Bacteria</taxon>
        <taxon>Bacillati</taxon>
        <taxon>Actinomycetota</taxon>
        <taxon>Actinomycetes</taxon>
        <taxon>Streptosporangiales</taxon>
        <taxon>Streptosporangiaceae</taxon>
        <taxon>Planotetraspora</taxon>
    </lineage>
</organism>
<dbReference type="Proteomes" id="UP000644610">
    <property type="component" value="Unassembled WGS sequence"/>
</dbReference>
<keyword evidence="1" id="KW-0472">Membrane</keyword>
<protein>
    <submittedName>
        <fullName evidence="2">ABC transporter</fullName>
    </submittedName>
</protein>
<dbReference type="AlphaFoldDB" id="A0A8J3XS15"/>
<name>A0A8J3XS15_9ACTN</name>
<feature type="transmembrane region" description="Helical" evidence="1">
    <location>
        <begin position="230"/>
        <end position="250"/>
    </location>
</feature>
<feature type="transmembrane region" description="Helical" evidence="1">
    <location>
        <begin position="38"/>
        <end position="58"/>
    </location>
</feature>
<evidence type="ECO:0000256" key="1">
    <source>
        <dbReference type="SAM" id="Phobius"/>
    </source>
</evidence>
<keyword evidence="1" id="KW-1133">Transmembrane helix</keyword>
<proteinExistence type="predicted"/>
<keyword evidence="1" id="KW-0812">Transmembrane</keyword>
<feature type="transmembrane region" description="Helical" evidence="1">
    <location>
        <begin position="117"/>
        <end position="136"/>
    </location>
</feature>
<evidence type="ECO:0000313" key="3">
    <source>
        <dbReference type="Proteomes" id="UP000644610"/>
    </source>
</evidence>
<sequence>MTAVLAEAPGTPAVDAAARHRAVLALARVETVRMLRHPVTVAATLLLAGFWVSSWFAIGTSRYPVLQDLDRDSAIGMMILLGGAALIVGNLAVLRAHRDGTTGLSQVLILPDRARTVAHLFAPLPLAVLGAVLIVARMAILAICTPAAGHPNPYELATGPATVLLLGALGVLLGRLTRSAVVAPLALLVVLAGLAVLEPLANGGKALWLAPQGGSVLPMPVPVSLMGRPAAAHFAYLLGLAGLLSAAAVLRAGARGVRVAVAGVVALACAVAGGTAQLSAPGHAVVAARTAAMNHPSQYETCRELGHVAYCAFAGFSRWIPAWNTVVQAVVAQVPATARSARLTIRQRIVFVSLGGGKGPEQLLAAWRSDNAAAGTPGAIGIDTQWGDSRSAADLAAQVAYRLVTGRAGEAHVEQGAELAGATACGGAGVLVVWLAGQAGTQARTGLRRLTEDGRDPRGGVSFDQNQLIPSVYVPAPELTVATQALARPRADIAARVQRSWATLTAPGTTAAQAAQILGVPAPAAGTAC</sequence>
<feature type="transmembrane region" description="Helical" evidence="1">
    <location>
        <begin position="181"/>
        <end position="201"/>
    </location>
</feature>
<gene>
    <name evidence="2" type="ORF">Psi02_71590</name>
</gene>
<dbReference type="RefSeq" id="WP_203980218.1">
    <property type="nucleotide sequence ID" value="NZ_BAAAKY010000019.1"/>
</dbReference>